<name>A0A4R5TWG3_9MICC</name>
<dbReference type="Gene3D" id="2.40.128.110">
    <property type="entry name" value="Lipid/polyisoprenoid-binding, YceI-like"/>
    <property type="match status" value="1"/>
</dbReference>
<comment type="caution">
    <text evidence="3">The sequence shown here is derived from an EMBL/GenBank/DDBJ whole genome shotgun (WGS) entry which is preliminary data.</text>
</comment>
<dbReference type="SUPFAM" id="SSF101874">
    <property type="entry name" value="YceI-like"/>
    <property type="match status" value="1"/>
</dbReference>
<gene>
    <name evidence="3" type="ORF">E2F48_09525</name>
</gene>
<proteinExistence type="inferred from homology"/>
<dbReference type="SMART" id="SM00867">
    <property type="entry name" value="YceI"/>
    <property type="match status" value="1"/>
</dbReference>
<feature type="domain" description="Lipid/polyisoprenoid-binding YceI-like" evidence="2">
    <location>
        <begin position="11"/>
        <end position="178"/>
    </location>
</feature>
<organism evidence="3 4">
    <name type="scientific">Arthrobacter crusticola</name>
    <dbReference type="NCBI Taxonomy" id="2547960"/>
    <lineage>
        <taxon>Bacteria</taxon>
        <taxon>Bacillati</taxon>
        <taxon>Actinomycetota</taxon>
        <taxon>Actinomycetes</taxon>
        <taxon>Micrococcales</taxon>
        <taxon>Micrococcaceae</taxon>
        <taxon>Arthrobacter</taxon>
    </lineage>
</organism>
<dbReference type="InterPro" id="IPR036761">
    <property type="entry name" value="TTHA0802/YceI-like_sf"/>
</dbReference>
<dbReference type="PANTHER" id="PTHR34406:SF1">
    <property type="entry name" value="PROTEIN YCEI"/>
    <property type="match status" value="1"/>
</dbReference>
<dbReference type="InterPro" id="IPR007372">
    <property type="entry name" value="Lipid/polyisoprenoid-bd_YceI"/>
</dbReference>
<protein>
    <submittedName>
        <fullName evidence="3">Polyisoprenoid-binding protein</fullName>
    </submittedName>
</protein>
<evidence type="ECO:0000313" key="3">
    <source>
        <dbReference type="EMBL" id="TDK25485.1"/>
    </source>
</evidence>
<sequence>MSIPTGLTTGTWSFDPAHSEIGFTVRHAGISKVRGSFADVDATMVVGSSLEDSKVTATIKTVSFQSGDENRDAHVRSADFFDAEVFPEMTFTSTSVETKGETYKIAGDLTIRGITQPVVLDAEFNGVAVDPFGATRAGISGQTTISRKDFGLTWNAALEAGGVLVGDKVTISVDAAFVAPSAN</sequence>
<dbReference type="AlphaFoldDB" id="A0A4R5TWG3"/>
<evidence type="ECO:0000313" key="4">
    <source>
        <dbReference type="Proteomes" id="UP000295411"/>
    </source>
</evidence>
<reference evidence="3 4" key="1">
    <citation type="submission" date="2019-03" db="EMBL/GenBank/DDBJ databases">
        <title>Arthrobacter sp. nov., an bacterium isolated from biocrust in Mu Us Desert.</title>
        <authorList>
            <person name="Lixiong L."/>
        </authorList>
    </citation>
    <scope>NUCLEOTIDE SEQUENCE [LARGE SCALE GENOMIC DNA]</scope>
    <source>
        <strain evidence="3 4">SLN-3</strain>
    </source>
</reference>
<evidence type="ECO:0000259" key="2">
    <source>
        <dbReference type="SMART" id="SM00867"/>
    </source>
</evidence>
<comment type="similarity">
    <text evidence="1">Belongs to the UPF0312 family.</text>
</comment>
<accession>A0A4R5TWG3</accession>
<dbReference type="Proteomes" id="UP000295411">
    <property type="component" value="Unassembled WGS sequence"/>
</dbReference>
<dbReference type="EMBL" id="SMTK01000003">
    <property type="protein sequence ID" value="TDK25485.1"/>
    <property type="molecule type" value="Genomic_DNA"/>
</dbReference>
<dbReference type="OrthoDB" id="9811006at2"/>
<dbReference type="PANTHER" id="PTHR34406">
    <property type="entry name" value="PROTEIN YCEI"/>
    <property type="match status" value="1"/>
</dbReference>
<evidence type="ECO:0000256" key="1">
    <source>
        <dbReference type="ARBA" id="ARBA00008812"/>
    </source>
</evidence>
<keyword evidence="4" id="KW-1185">Reference proteome</keyword>
<dbReference type="Pfam" id="PF04264">
    <property type="entry name" value="YceI"/>
    <property type="match status" value="1"/>
</dbReference>
<dbReference type="RefSeq" id="WP_133403750.1">
    <property type="nucleotide sequence ID" value="NZ_SMTK01000003.1"/>
</dbReference>